<gene>
    <name evidence="2" type="ORF">DDE18_05545</name>
</gene>
<evidence type="ECO:0000313" key="3">
    <source>
        <dbReference type="Proteomes" id="UP000246018"/>
    </source>
</evidence>
<feature type="domain" description="Carboxymuconolactone decarboxylase-like" evidence="1">
    <location>
        <begin position="25"/>
        <end position="97"/>
    </location>
</feature>
<dbReference type="Gene3D" id="1.20.1290.10">
    <property type="entry name" value="AhpD-like"/>
    <property type="match status" value="1"/>
</dbReference>
<dbReference type="PANTHER" id="PTHR35446">
    <property type="entry name" value="SI:CH211-175M2.5"/>
    <property type="match status" value="1"/>
</dbReference>
<accession>A0A2T8FDJ1</accession>
<sequence length="150" mass="16382">MLPHVNLTKLFPAAYEAQLAADKAAEEAAVTAGLDPLLVELVKVRASQLNGCAFCLRMHTRDALEKGETTDRLALVAAWWESEYFTPQEQAALALAERITRIGDEHTAPAPKVDIEGVLEEKQIAAVILLTIVINTWNRIAIASHYPVAP</sequence>
<dbReference type="EMBL" id="QDGZ01000002">
    <property type="protein sequence ID" value="PVG83777.1"/>
    <property type="molecule type" value="Genomic_DNA"/>
</dbReference>
<dbReference type="Pfam" id="PF02627">
    <property type="entry name" value="CMD"/>
    <property type="match status" value="1"/>
</dbReference>
<proteinExistence type="predicted"/>
<dbReference type="Proteomes" id="UP000246018">
    <property type="component" value="Unassembled WGS sequence"/>
</dbReference>
<comment type="caution">
    <text evidence="2">The sequence shown here is derived from an EMBL/GenBank/DDBJ whole genome shotgun (WGS) entry which is preliminary data.</text>
</comment>
<evidence type="ECO:0000313" key="2">
    <source>
        <dbReference type="EMBL" id="PVG83777.1"/>
    </source>
</evidence>
<reference evidence="2 3" key="1">
    <citation type="submission" date="2018-04" db="EMBL/GenBank/DDBJ databases">
        <title>Genome of Nocardioides gansuensis WSJ-1.</title>
        <authorList>
            <person name="Wu S."/>
            <person name="Wang G."/>
        </authorList>
    </citation>
    <scope>NUCLEOTIDE SEQUENCE [LARGE SCALE GENOMIC DNA]</scope>
    <source>
        <strain evidence="2 3">WSJ-1</strain>
    </source>
</reference>
<dbReference type="RefSeq" id="WP_116571250.1">
    <property type="nucleotide sequence ID" value="NZ_QDGZ01000002.1"/>
</dbReference>
<dbReference type="InterPro" id="IPR029032">
    <property type="entry name" value="AhpD-like"/>
</dbReference>
<dbReference type="OrthoDB" id="9801997at2"/>
<keyword evidence="2" id="KW-0560">Oxidoreductase</keyword>
<dbReference type="PANTHER" id="PTHR35446:SF2">
    <property type="entry name" value="CARBOXYMUCONOLACTONE DECARBOXYLASE-LIKE DOMAIN-CONTAINING PROTEIN"/>
    <property type="match status" value="1"/>
</dbReference>
<dbReference type="GO" id="GO:0051920">
    <property type="term" value="F:peroxiredoxin activity"/>
    <property type="evidence" value="ECO:0007669"/>
    <property type="project" value="InterPro"/>
</dbReference>
<dbReference type="NCBIfam" id="TIGR00778">
    <property type="entry name" value="ahpD_dom"/>
    <property type="match status" value="1"/>
</dbReference>
<dbReference type="InterPro" id="IPR004675">
    <property type="entry name" value="AhpD_core"/>
</dbReference>
<evidence type="ECO:0000259" key="1">
    <source>
        <dbReference type="Pfam" id="PF02627"/>
    </source>
</evidence>
<name>A0A2T8FDJ1_9ACTN</name>
<dbReference type="SUPFAM" id="SSF69118">
    <property type="entry name" value="AhpD-like"/>
    <property type="match status" value="1"/>
</dbReference>
<keyword evidence="3" id="KW-1185">Reference proteome</keyword>
<organism evidence="2 3">
    <name type="scientific">Nocardioides gansuensis</name>
    <dbReference type="NCBI Taxonomy" id="2138300"/>
    <lineage>
        <taxon>Bacteria</taxon>
        <taxon>Bacillati</taxon>
        <taxon>Actinomycetota</taxon>
        <taxon>Actinomycetes</taxon>
        <taxon>Propionibacteriales</taxon>
        <taxon>Nocardioidaceae</taxon>
        <taxon>Nocardioides</taxon>
    </lineage>
</organism>
<dbReference type="InterPro" id="IPR003779">
    <property type="entry name" value="CMD-like"/>
</dbReference>
<keyword evidence="2" id="KW-0575">Peroxidase</keyword>
<protein>
    <submittedName>
        <fullName evidence="2">Alkylhydroperoxidase</fullName>
    </submittedName>
</protein>
<dbReference type="AlphaFoldDB" id="A0A2T8FDJ1"/>